<feature type="coiled-coil region" evidence="1">
    <location>
        <begin position="365"/>
        <end position="435"/>
    </location>
</feature>
<feature type="compositionally biased region" description="Polar residues" evidence="2">
    <location>
        <begin position="824"/>
        <end position="833"/>
    </location>
</feature>
<dbReference type="Proteomes" id="UP000646827">
    <property type="component" value="Unassembled WGS sequence"/>
</dbReference>
<feature type="compositionally biased region" description="Polar residues" evidence="2">
    <location>
        <begin position="57"/>
        <end position="71"/>
    </location>
</feature>
<feature type="region of interest" description="Disordered" evidence="2">
    <location>
        <begin position="824"/>
        <end position="867"/>
    </location>
</feature>
<dbReference type="SMART" id="SM00233">
    <property type="entry name" value="PH"/>
    <property type="match status" value="1"/>
</dbReference>
<feature type="region of interest" description="Disordered" evidence="2">
    <location>
        <begin position="1"/>
        <end position="146"/>
    </location>
</feature>
<reference evidence="4 5" key="1">
    <citation type="submission" date="2020-12" db="EMBL/GenBank/DDBJ databases">
        <title>Metabolic potential, ecology and presence of endohyphal bacteria is reflected in genomic diversity of Mucoromycotina.</title>
        <authorList>
            <person name="Muszewska A."/>
            <person name="Okrasinska A."/>
            <person name="Steczkiewicz K."/>
            <person name="Drgas O."/>
            <person name="Orlowska M."/>
            <person name="Perlinska-Lenart U."/>
            <person name="Aleksandrzak-Piekarczyk T."/>
            <person name="Szatraj K."/>
            <person name="Zielenkiewicz U."/>
            <person name="Pilsyk S."/>
            <person name="Malc E."/>
            <person name="Mieczkowski P."/>
            <person name="Kruszewska J.S."/>
            <person name="Biernat P."/>
            <person name="Pawlowska J."/>
        </authorList>
    </citation>
    <scope>NUCLEOTIDE SEQUENCE [LARGE SCALE GENOMIC DNA]</scope>
    <source>
        <strain evidence="4 5">CBS 142.35</strain>
    </source>
</reference>
<keyword evidence="5" id="KW-1185">Reference proteome</keyword>
<organism evidence="4 5">
    <name type="scientific">Circinella minor</name>
    <dbReference type="NCBI Taxonomy" id="1195481"/>
    <lineage>
        <taxon>Eukaryota</taxon>
        <taxon>Fungi</taxon>
        <taxon>Fungi incertae sedis</taxon>
        <taxon>Mucoromycota</taxon>
        <taxon>Mucoromycotina</taxon>
        <taxon>Mucoromycetes</taxon>
        <taxon>Mucorales</taxon>
        <taxon>Lichtheimiaceae</taxon>
        <taxon>Circinella</taxon>
    </lineage>
</organism>
<comment type="caution">
    <text evidence="4">The sequence shown here is derived from an EMBL/GenBank/DDBJ whole genome shotgun (WGS) entry which is preliminary data.</text>
</comment>
<feature type="compositionally biased region" description="Polar residues" evidence="2">
    <location>
        <begin position="115"/>
        <end position="132"/>
    </location>
</feature>
<feature type="compositionally biased region" description="Polar residues" evidence="2">
    <location>
        <begin position="845"/>
        <end position="859"/>
    </location>
</feature>
<feature type="coiled-coil region" evidence="1">
    <location>
        <begin position="1021"/>
        <end position="1076"/>
    </location>
</feature>
<feature type="compositionally biased region" description="Low complexity" evidence="2">
    <location>
        <begin position="444"/>
        <end position="454"/>
    </location>
</feature>
<dbReference type="PROSITE" id="PS50003">
    <property type="entry name" value="PH_DOMAIN"/>
    <property type="match status" value="1"/>
</dbReference>
<feature type="compositionally biased region" description="Polar residues" evidence="2">
    <location>
        <begin position="18"/>
        <end position="37"/>
    </location>
</feature>
<feature type="region of interest" description="Disordered" evidence="2">
    <location>
        <begin position="442"/>
        <end position="507"/>
    </location>
</feature>
<dbReference type="PANTHER" id="PTHR46007">
    <property type="entry name" value="MEDIATOR OF RNA POLYMERASE II TRANSCRIPTION SUBUNIT 12"/>
    <property type="match status" value="1"/>
</dbReference>
<feature type="region of interest" description="Disordered" evidence="2">
    <location>
        <begin position="1114"/>
        <end position="1245"/>
    </location>
</feature>
<evidence type="ECO:0000313" key="4">
    <source>
        <dbReference type="EMBL" id="KAG2223254.1"/>
    </source>
</evidence>
<feature type="compositionally biased region" description="Low complexity" evidence="2">
    <location>
        <begin position="1195"/>
        <end position="1227"/>
    </location>
</feature>
<dbReference type="OrthoDB" id="2249524at2759"/>
<protein>
    <recommendedName>
        <fullName evidence="3">PH domain-containing protein</fullName>
    </recommendedName>
</protein>
<accession>A0A8H7VQF7</accession>
<feature type="compositionally biased region" description="Low complexity" evidence="2">
    <location>
        <begin position="983"/>
        <end position="1004"/>
    </location>
</feature>
<gene>
    <name evidence="4" type="ORF">INT45_006135</name>
</gene>
<evidence type="ECO:0000256" key="2">
    <source>
        <dbReference type="SAM" id="MobiDB-lite"/>
    </source>
</evidence>
<feature type="compositionally biased region" description="Polar residues" evidence="2">
    <location>
        <begin position="497"/>
        <end position="506"/>
    </location>
</feature>
<feature type="compositionally biased region" description="Low complexity" evidence="2">
    <location>
        <begin position="72"/>
        <end position="95"/>
    </location>
</feature>
<dbReference type="SUPFAM" id="SSF50729">
    <property type="entry name" value="PH domain-like"/>
    <property type="match status" value="1"/>
</dbReference>
<evidence type="ECO:0000256" key="1">
    <source>
        <dbReference type="SAM" id="Coils"/>
    </source>
</evidence>
<dbReference type="AlphaFoldDB" id="A0A8H7VQF7"/>
<dbReference type="InterPro" id="IPR011993">
    <property type="entry name" value="PH-like_dom_sf"/>
</dbReference>
<feature type="region of interest" description="Disordered" evidence="2">
    <location>
        <begin position="159"/>
        <end position="180"/>
    </location>
</feature>
<keyword evidence="1" id="KW-0175">Coiled coil</keyword>
<feature type="domain" description="PH" evidence="3">
    <location>
        <begin position="185"/>
        <end position="287"/>
    </location>
</feature>
<feature type="region of interest" description="Disordered" evidence="2">
    <location>
        <begin position="977"/>
        <end position="1007"/>
    </location>
</feature>
<evidence type="ECO:0000313" key="5">
    <source>
        <dbReference type="Proteomes" id="UP000646827"/>
    </source>
</evidence>
<dbReference type="InterPro" id="IPR051647">
    <property type="entry name" value="Mediator_comp_sub12"/>
</dbReference>
<proteinExistence type="predicted"/>
<feature type="coiled-coil region" evidence="1">
    <location>
        <begin position="308"/>
        <end position="335"/>
    </location>
</feature>
<dbReference type="GO" id="GO:0045944">
    <property type="term" value="P:positive regulation of transcription by RNA polymerase II"/>
    <property type="evidence" value="ECO:0007669"/>
    <property type="project" value="TreeGrafter"/>
</dbReference>
<feature type="compositionally biased region" description="Low complexity" evidence="2">
    <location>
        <begin position="133"/>
        <end position="145"/>
    </location>
</feature>
<dbReference type="GO" id="GO:0003713">
    <property type="term" value="F:transcription coactivator activity"/>
    <property type="evidence" value="ECO:0007669"/>
    <property type="project" value="TreeGrafter"/>
</dbReference>
<name>A0A8H7VQF7_9FUNG</name>
<feature type="compositionally biased region" description="Polar residues" evidence="2">
    <location>
        <begin position="1155"/>
        <end position="1179"/>
    </location>
</feature>
<evidence type="ECO:0000259" key="3">
    <source>
        <dbReference type="PROSITE" id="PS50003"/>
    </source>
</evidence>
<feature type="region of interest" description="Disordered" evidence="2">
    <location>
        <begin position="597"/>
        <end position="623"/>
    </location>
</feature>
<dbReference type="EMBL" id="JAEPRB010000065">
    <property type="protein sequence ID" value="KAG2223254.1"/>
    <property type="molecule type" value="Genomic_DNA"/>
</dbReference>
<feature type="coiled-coil region" evidence="1">
    <location>
        <begin position="768"/>
        <end position="821"/>
    </location>
</feature>
<dbReference type="GO" id="GO:0016592">
    <property type="term" value="C:mediator complex"/>
    <property type="evidence" value="ECO:0007669"/>
    <property type="project" value="TreeGrafter"/>
</dbReference>
<dbReference type="PANTHER" id="PTHR46007:SF8">
    <property type="entry name" value="C2H2-TYPE DOMAIN-CONTAINING PROTEIN"/>
    <property type="match status" value="1"/>
</dbReference>
<feature type="compositionally biased region" description="Acidic residues" evidence="2">
    <location>
        <begin position="603"/>
        <end position="614"/>
    </location>
</feature>
<feature type="compositionally biased region" description="Low complexity" evidence="2">
    <location>
        <begin position="1140"/>
        <end position="1154"/>
    </location>
</feature>
<dbReference type="Gene3D" id="2.30.29.30">
    <property type="entry name" value="Pleckstrin-homology domain (PH domain)/Phosphotyrosine-binding domain (PTB)"/>
    <property type="match status" value="1"/>
</dbReference>
<sequence length="1245" mass="141351">MYGNYSSKDWRRSDPNIRPSSVAMSYSQSPTTPTKTTGNEDFKLARRPVPVGKSVAALQQQHQWLMQKSTEGPSPSGSVRSSQSSIHSNNSSIQSGESPDRSSSPLILQRFATGIHQQQQHNQSDETNNTDEQQFQQQQQQQQKQLLEEVTSDHIPIMSSTSTIKSPQAPPRRKLSTGALSQEGKVAHEGWIYRKNGLMWKQVYAVAKHGNAIKPGGLYLYKDDKFSSHIQTFDMSEVVEVEPRAQEYRAGIKWEFRMLVKRDDVIFATDDITGRKVWIDALTSIMGKVSMATHSELQSRVVSADHVNRELQSNLNTLHSENEHLREQLNIIQKEVHRRHGEHSVREKELEHDLDDMQQAMDSRCELLEEELNIWRTKANGLEKELQQTKKSHKEEVAGHKKVYQDVVAQHKMEVAEWRARVEVLEKQGKQQQQTYYDYHNLATSNSGTNGNSNNKRRSSTRNGSSNNYNRRRHNRRRDNYPSSSSDEEDDGDGDNHQQPQASSVKDTIAEVRYNLHALREQIKNESGPLVQSHIVDIKAGVTKLNDTLEEARKGWTDLQIDIMRFFEENNDKDNKKDDVEGGTLKELNAQVLALRRELHGDEPEEDTGDENEGSEDRNNKKVSFGDKFDVMMQMVEMVQLSQNRLMECYLEQAEDENKGIHIDKARMEAVQFMLEELQERLLTNSNGDGSVNIGGGPSASPTNQHEEKTQEQLRDAIVGHLESIMQNQQNQQSTEIISKLDEYMTAQQQSILETMKKNTNEMQVHDREEHEKNLKVLGQLLEHVINQIEASSIPDLPALSEQLEQTVNRLSVMADRLANNPIQKKISSVTNNDDGDEQDADGNKMTTLRNAPNNNGESSTEEHQQTLQEIQNLVAGTQSFITRTLRVLEQYDNKGVEETVRRAVKSAFNSHLDVQWEQQQKTNDKDETLMKRYEENARTHFDKSMSNMREHLEEYTGVLYRMIEDLVLRAVEHLDQQGGGNSMNNVNENGNNTTDSNENTNNDARNQLHGQKTDYLIELHIKLSTTKDRLESEIERLQEEQQSLEAQVGGLKKTRAELEKEIEEKRMALHAVKVEHETLLQNNLIEPATAALARELEPLVHQITRLKQLASFNHGTSDDDSTSSSSSSGGYVDLGHMSQQQQQQQQNRQPSQQYINKPSLPSTTTENEYRGATSSTTALHAPRKFMNERRKSFDSSSTSSVGTGWKTSSSSLSQQQQPLASSHALSGGRTRATSPFGAILGRKS</sequence>
<dbReference type="InterPro" id="IPR001849">
    <property type="entry name" value="PH_domain"/>
</dbReference>